<dbReference type="GO" id="GO:0005521">
    <property type="term" value="F:lamin binding"/>
    <property type="evidence" value="ECO:0007669"/>
    <property type="project" value="TreeGrafter"/>
</dbReference>
<gene>
    <name evidence="10" type="ORF">Ocin01_12537</name>
</gene>
<sequence length="451" mass="50961">MNTSSSKEQLLDSENKKKLPAAIDSVINSLYSSLESWSSVVQSGYTRNLDKLLKYKEKLSEQINIPEWVDWGLPEDWISVQGMFYMTLFTIITVCTFVISLNIYRKIRYSIPARVNCWFCNNNTKVPYPLRETWTCPTCRQYNGFTADGNYNKRIPAQFIEALNCPVRGCAAEGYQPKPMGSNSNGLCSQCNLNQVLKVFQLSSFVAVNDKNYDAEIEAEQKRLEQLYDICPQCKLVVEETLKRTPEKQHLVTQRKVQVNKVSSSPPTPPTTVNNEVWKRIVGENSSKSSDNHSTNSLISLHNLKIGSTRRNDWHENFHTPVNRASTMRSPSPQRLSSPPPGFSSPVYASNPNLYGSPTTFAKEMQPLWKDYPMVRNGVSPTFSMIDTMSCPPVGRPAYVTFNSLNSPSPPPSPPQQFSYQTSNVGSVFGGRKPLLSPPSFYCTRRFCYDV</sequence>
<keyword evidence="4 8" id="KW-1133">Transmembrane helix</keyword>
<dbReference type="PANTHER" id="PTHR28646:SF1">
    <property type="entry name" value="TRANSMEMBRANE PROTEIN 201"/>
    <property type="match status" value="1"/>
</dbReference>
<dbReference type="PANTHER" id="PTHR28646">
    <property type="entry name" value="TRANSMEMBRANE PROTEIN 201"/>
    <property type="match status" value="1"/>
</dbReference>
<evidence type="ECO:0000256" key="4">
    <source>
        <dbReference type="ARBA" id="ARBA00022989"/>
    </source>
</evidence>
<keyword evidence="6" id="KW-0539">Nucleus</keyword>
<evidence type="ECO:0000256" key="2">
    <source>
        <dbReference type="ARBA" id="ARBA00007600"/>
    </source>
</evidence>
<dbReference type="EMBL" id="LJIJ01000852">
    <property type="protein sequence ID" value="ODM94151.1"/>
    <property type="molecule type" value="Genomic_DNA"/>
</dbReference>
<evidence type="ECO:0000256" key="1">
    <source>
        <dbReference type="ARBA" id="ARBA00004473"/>
    </source>
</evidence>
<evidence type="ECO:0000256" key="7">
    <source>
        <dbReference type="SAM" id="MobiDB-lite"/>
    </source>
</evidence>
<evidence type="ECO:0000313" key="11">
    <source>
        <dbReference type="Proteomes" id="UP000094527"/>
    </source>
</evidence>
<evidence type="ECO:0000256" key="6">
    <source>
        <dbReference type="ARBA" id="ARBA00023242"/>
    </source>
</evidence>
<accession>A0A1D2MMQ3</accession>
<reference evidence="10 11" key="1">
    <citation type="journal article" date="2016" name="Genome Biol. Evol.">
        <title>Gene Family Evolution Reflects Adaptation to Soil Environmental Stressors in the Genome of the Collembolan Orchesella cincta.</title>
        <authorList>
            <person name="Faddeeva-Vakhrusheva A."/>
            <person name="Derks M.F."/>
            <person name="Anvar S.Y."/>
            <person name="Agamennone V."/>
            <person name="Suring W."/>
            <person name="Smit S."/>
            <person name="van Straalen N.M."/>
            <person name="Roelofs D."/>
        </authorList>
    </citation>
    <scope>NUCLEOTIDE SEQUENCE [LARGE SCALE GENOMIC DNA]</scope>
    <source>
        <tissue evidence="10">Mixed pool</tissue>
    </source>
</reference>
<dbReference type="Proteomes" id="UP000094527">
    <property type="component" value="Unassembled WGS sequence"/>
</dbReference>
<feature type="transmembrane region" description="Helical" evidence="8">
    <location>
        <begin position="83"/>
        <end position="104"/>
    </location>
</feature>
<feature type="region of interest" description="Disordered" evidence="7">
    <location>
        <begin position="321"/>
        <end position="343"/>
    </location>
</feature>
<feature type="region of interest" description="Disordered" evidence="7">
    <location>
        <begin position="254"/>
        <end position="274"/>
    </location>
</feature>
<name>A0A1D2MMQ3_ORCCI</name>
<keyword evidence="5 8" id="KW-0472">Membrane</keyword>
<feature type="domain" description="Ima1 N-terminal" evidence="9">
    <location>
        <begin position="115"/>
        <end position="237"/>
    </location>
</feature>
<evidence type="ECO:0000259" key="9">
    <source>
        <dbReference type="Pfam" id="PF09779"/>
    </source>
</evidence>
<comment type="similarity">
    <text evidence="2">Belongs to the TMEM201 family.</text>
</comment>
<dbReference type="STRING" id="48709.A0A1D2MMQ3"/>
<evidence type="ECO:0000256" key="8">
    <source>
        <dbReference type="SAM" id="Phobius"/>
    </source>
</evidence>
<organism evidence="10 11">
    <name type="scientific">Orchesella cincta</name>
    <name type="common">Springtail</name>
    <name type="synonym">Podura cincta</name>
    <dbReference type="NCBI Taxonomy" id="48709"/>
    <lineage>
        <taxon>Eukaryota</taxon>
        <taxon>Metazoa</taxon>
        <taxon>Ecdysozoa</taxon>
        <taxon>Arthropoda</taxon>
        <taxon>Hexapoda</taxon>
        <taxon>Collembola</taxon>
        <taxon>Entomobryomorpha</taxon>
        <taxon>Entomobryoidea</taxon>
        <taxon>Orchesellidae</taxon>
        <taxon>Orchesellinae</taxon>
        <taxon>Orchesella</taxon>
    </lineage>
</organism>
<keyword evidence="11" id="KW-1185">Reference proteome</keyword>
<evidence type="ECO:0000256" key="5">
    <source>
        <dbReference type="ARBA" id="ARBA00023136"/>
    </source>
</evidence>
<dbReference type="GO" id="GO:0005637">
    <property type="term" value="C:nuclear inner membrane"/>
    <property type="evidence" value="ECO:0007669"/>
    <property type="project" value="UniProtKB-SubCell"/>
</dbReference>
<proteinExistence type="inferred from homology"/>
<comment type="subcellular location">
    <subcellularLocation>
        <location evidence="1">Nucleus inner membrane</location>
        <topology evidence="1">Multi-pass membrane protein</topology>
    </subcellularLocation>
</comment>
<evidence type="ECO:0000313" key="10">
    <source>
        <dbReference type="EMBL" id="ODM94151.1"/>
    </source>
</evidence>
<keyword evidence="3 8" id="KW-0812">Transmembrane</keyword>
<dbReference type="AlphaFoldDB" id="A0A1D2MMQ3"/>
<dbReference type="GO" id="GO:0030473">
    <property type="term" value="P:nuclear migration along microtubule"/>
    <property type="evidence" value="ECO:0007669"/>
    <property type="project" value="TreeGrafter"/>
</dbReference>
<feature type="compositionally biased region" description="Low complexity" evidence="7">
    <location>
        <begin position="259"/>
        <end position="274"/>
    </location>
</feature>
<dbReference type="GO" id="GO:0051015">
    <property type="term" value="F:actin filament binding"/>
    <property type="evidence" value="ECO:0007669"/>
    <property type="project" value="TreeGrafter"/>
</dbReference>
<dbReference type="InterPro" id="IPR040041">
    <property type="entry name" value="TMEM201"/>
</dbReference>
<evidence type="ECO:0000256" key="3">
    <source>
        <dbReference type="ARBA" id="ARBA00022692"/>
    </source>
</evidence>
<dbReference type="InterPro" id="IPR018617">
    <property type="entry name" value="Ima1_N"/>
</dbReference>
<dbReference type="Pfam" id="PF09779">
    <property type="entry name" value="Ima1_N"/>
    <property type="match status" value="1"/>
</dbReference>
<comment type="caution">
    <text evidence="10">The sequence shown here is derived from an EMBL/GenBank/DDBJ whole genome shotgun (WGS) entry which is preliminary data.</text>
</comment>
<protein>
    <submittedName>
        <fullName evidence="10">Transmembrane protein</fullName>
    </submittedName>
</protein>
<dbReference type="OrthoDB" id="5966927at2759"/>